<dbReference type="Pfam" id="PF01230">
    <property type="entry name" value="HIT"/>
    <property type="match status" value="1"/>
</dbReference>
<dbReference type="PIRSF" id="PIRSF000714">
    <property type="entry name" value="HIT"/>
    <property type="match status" value="1"/>
</dbReference>
<sequence length="141" mass="16146">MTFIVDPRLEQSSHFLFDAPLSRVYLKNEANFPWLLLVPRLPDLSELHQLSGEASQQLMREIHRASNLMSAYFKADKINVGALGNIVQQLHIHVIARFQDDPMWPHSVWQTAAAAWSTPYNDTKAQELINGMRACFARSAW</sequence>
<accession>A0A0W0TVQ7</accession>
<dbReference type="EMBL" id="LNYA01000003">
    <property type="protein sequence ID" value="KTC99600.1"/>
    <property type="molecule type" value="Genomic_DNA"/>
</dbReference>
<feature type="domain" description="HIT" evidence="2">
    <location>
        <begin position="2"/>
        <end position="104"/>
    </location>
</feature>
<dbReference type="InterPro" id="IPR026026">
    <property type="entry name" value="HIT_Hint"/>
</dbReference>
<dbReference type="STRING" id="448.Lery_0501"/>
<comment type="caution">
    <text evidence="1">Lacks conserved residue(s) required for the propagation of feature annotation.</text>
</comment>
<dbReference type="SUPFAM" id="SSF54197">
    <property type="entry name" value="HIT-like"/>
    <property type="match status" value="1"/>
</dbReference>
<dbReference type="OrthoDB" id="9799145at2"/>
<evidence type="ECO:0000259" key="2">
    <source>
        <dbReference type="PROSITE" id="PS51084"/>
    </source>
</evidence>
<dbReference type="PROSITE" id="PS51084">
    <property type="entry name" value="HIT_2"/>
    <property type="match status" value="1"/>
</dbReference>
<dbReference type="InterPro" id="IPR036265">
    <property type="entry name" value="HIT-like_sf"/>
</dbReference>
<dbReference type="GO" id="GO:0016787">
    <property type="term" value="F:hydrolase activity"/>
    <property type="evidence" value="ECO:0007669"/>
    <property type="project" value="UniProtKB-KW"/>
</dbReference>
<evidence type="ECO:0000313" key="3">
    <source>
        <dbReference type="EMBL" id="KTC99600.1"/>
    </source>
</evidence>
<evidence type="ECO:0000256" key="1">
    <source>
        <dbReference type="PROSITE-ProRule" id="PRU00464"/>
    </source>
</evidence>
<keyword evidence="4" id="KW-1185">Reference proteome</keyword>
<gene>
    <name evidence="3" type="primary">hit1</name>
    <name evidence="3" type="ORF">Lery_0501</name>
</gene>
<protein>
    <submittedName>
        <fullName evidence="3">Diadenosine tetraphosphate (Ap4A) hydrolase-like HIT family hydrolase</fullName>
    </submittedName>
</protein>
<dbReference type="PATRIC" id="fig|448.7.peg.519"/>
<name>A0A0W0TVQ7_LEGER</name>
<comment type="caution">
    <text evidence="3">The sequence shown here is derived from an EMBL/GenBank/DDBJ whole genome shotgun (WGS) entry which is preliminary data.</text>
</comment>
<dbReference type="Gene3D" id="3.30.428.10">
    <property type="entry name" value="HIT-like"/>
    <property type="match status" value="1"/>
</dbReference>
<proteinExistence type="predicted"/>
<dbReference type="InterPro" id="IPR011146">
    <property type="entry name" value="HIT-like"/>
</dbReference>
<keyword evidence="3" id="KW-0378">Hydrolase</keyword>
<dbReference type="RefSeq" id="WP_058525671.1">
    <property type="nucleotide sequence ID" value="NZ_CAAAHY010000001.1"/>
</dbReference>
<evidence type="ECO:0000313" key="4">
    <source>
        <dbReference type="Proteomes" id="UP000054773"/>
    </source>
</evidence>
<dbReference type="AlphaFoldDB" id="A0A0W0TVQ7"/>
<reference evidence="3 4" key="1">
    <citation type="submission" date="2015-11" db="EMBL/GenBank/DDBJ databases">
        <title>Genomic analysis of 38 Legionella species identifies large and diverse effector repertoires.</title>
        <authorList>
            <person name="Burstein D."/>
            <person name="Amaro F."/>
            <person name="Zusman T."/>
            <person name="Lifshitz Z."/>
            <person name="Cohen O."/>
            <person name="Gilbert J.A."/>
            <person name="Pupko T."/>
            <person name="Shuman H.A."/>
            <person name="Segal G."/>
        </authorList>
    </citation>
    <scope>NUCLEOTIDE SEQUENCE [LARGE SCALE GENOMIC DNA]</scope>
    <source>
        <strain evidence="3 4">SE-32A-C8</strain>
    </source>
</reference>
<organism evidence="3 4">
    <name type="scientific">Legionella erythra</name>
    <dbReference type="NCBI Taxonomy" id="448"/>
    <lineage>
        <taxon>Bacteria</taxon>
        <taxon>Pseudomonadati</taxon>
        <taxon>Pseudomonadota</taxon>
        <taxon>Gammaproteobacteria</taxon>
        <taxon>Legionellales</taxon>
        <taxon>Legionellaceae</taxon>
        <taxon>Legionella</taxon>
    </lineage>
</organism>
<dbReference type="Proteomes" id="UP000054773">
    <property type="component" value="Unassembled WGS sequence"/>
</dbReference>